<gene>
    <name evidence="2" type="ORF">G2W53_039582</name>
</gene>
<evidence type="ECO:0000256" key="1">
    <source>
        <dbReference type="SAM" id="MobiDB-lite"/>
    </source>
</evidence>
<comment type="caution">
    <text evidence="2">The sequence shown here is derived from an EMBL/GenBank/DDBJ whole genome shotgun (WGS) entry which is preliminary data.</text>
</comment>
<organism evidence="2 3">
    <name type="scientific">Senna tora</name>
    <dbReference type="NCBI Taxonomy" id="362788"/>
    <lineage>
        <taxon>Eukaryota</taxon>
        <taxon>Viridiplantae</taxon>
        <taxon>Streptophyta</taxon>
        <taxon>Embryophyta</taxon>
        <taxon>Tracheophyta</taxon>
        <taxon>Spermatophyta</taxon>
        <taxon>Magnoliopsida</taxon>
        <taxon>eudicotyledons</taxon>
        <taxon>Gunneridae</taxon>
        <taxon>Pentapetalae</taxon>
        <taxon>rosids</taxon>
        <taxon>fabids</taxon>
        <taxon>Fabales</taxon>
        <taxon>Fabaceae</taxon>
        <taxon>Caesalpinioideae</taxon>
        <taxon>Cassia clade</taxon>
        <taxon>Senna</taxon>
    </lineage>
</organism>
<accession>A0A834SPR2</accession>
<reference evidence="2" key="1">
    <citation type="submission" date="2020-09" db="EMBL/GenBank/DDBJ databases">
        <title>Genome-Enabled Discovery of Anthraquinone Biosynthesis in Senna tora.</title>
        <authorList>
            <person name="Kang S.-H."/>
            <person name="Pandey R.P."/>
            <person name="Lee C.-M."/>
            <person name="Sim J.-S."/>
            <person name="Jeong J.-T."/>
            <person name="Choi B.-S."/>
            <person name="Jung M."/>
            <person name="Ginzburg D."/>
            <person name="Zhao K."/>
            <person name="Won S.Y."/>
            <person name="Oh T.-J."/>
            <person name="Yu Y."/>
            <person name="Kim N.-H."/>
            <person name="Lee O.R."/>
            <person name="Lee T.-H."/>
            <person name="Bashyal P."/>
            <person name="Kim T.-S."/>
            <person name="Lee W.-H."/>
            <person name="Kawkins C."/>
            <person name="Kim C.-K."/>
            <person name="Kim J.S."/>
            <person name="Ahn B.O."/>
            <person name="Rhee S.Y."/>
            <person name="Sohng J.K."/>
        </authorList>
    </citation>
    <scope>NUCLEOTIDE SEQUENCE</scope>
    <source>
        <tissue evidence="2">Leaf</tissue>
    </source>
</reference>
<evidence type="ECO:0000313" key="2">
    <source>
        <dbReference type="EMBL" id="KAF7807421.1"/>
    </source>
</evidence>
<dbReference type="EMBL" id="JAAIUW010000012">
    <property type="protein sequence ID" value="KAF7807421.1"/>
    <property type="molecule type" value="Genomic_DNA"/>
</dbReference>
<evidence type="ECO:0000313" key="3">
    <source>
        <dbReference type="Proteomes" id="UP000634136"/>
    </source>
</evidence>
<dbReference type="Proteomes" id="UP000634136">
    <property type="component" value="Unassembled WGS sequence"/>
</dbReference>
<feature type="region of interest" description="Disordered" evidence="1">
    <location>
        <begin position="1"/>
        <end position="70"/>
    </location>
</feature>
<sequence length="70" mass="7858">MAIHENHRMITTRHWSGKSSKAFGAPQANHRRVGPTASRLKIQGTRHRDLGIGEASWPLTLNPRNKAPRP</sequence>
<name>A0A834SPR2_9FABA</name>
<keyword evidence="3" id="KW-1185">Reference proteome</keyword>
<proteinExistence type="predicted"/>
<dbReference type="AlphaFoldDB" id="A0A834SPR2"/>
<protein>
    <submittedName>
        <fullName evidence="2">Uncharacterized protein</fullName>
    </submittedName>
</protein>